<dbReference type="SUPFAM" id="SSF69593">
    <property type="entry name" value="Glycerol-3-phosphate (1)-acyltransferase"/>
    <property type="match status" value="1"/>
</dbReference>
<dbReference type="Proteomes" id="UP000478463">
    <property type="component" value="Chromosome"/>
</dbReference>
<dbReference type="InterPro" id="IPR002123">
    <property type="entry name" value="Plipid/glycerol_acylTrfase"/>
</dbReference>
<dbReference type="PANTHER" id="PTHR10434">
    <property type="entry name" value="1-ACYL-SN-GLYCEROL-3-PHOSPHATE ACYLTRANSFERASE"/>
    <property type="match status" value="1"/>
</dbReference>
<protein>
    <submittedName>
        <fullName evidence="6">1-acyl-sn-glycerol-3-phosphate acyltransferase</fullName>
    </submittedName>
</protein>
<gene>
    <name evidence="6" type="ORF">GS424_007105</name>
</gene>
<evidence type="ECO:0000256" key="2">
    <source>
        <dbReference type="ARBA" id="ARBA00023315"/>
    </source>
</evidence>
<dbReference type="EMBL" id="CP063310">
    <property type="protein sequence ID" value="QOS69598.1"/>
    <property type="molecule type" value="Genomic_DNA"/>
</dbReference>
<dbReference type="RefSeq" id="WP_160941791.1">
    <property type="nucleotide sequence ID" value="NZ_CP063310.1"/>
</dbReference>
<evidence type="ECO:0000256" key="4">
    <source>
        <dbReference type="SAM" id="Phobius"/>
    </source>
</evidence>
<dbReference type="GO" id="GO:0003841">
    <property type="term" value="F:1-acylglycerol-3-phosphate O-acyltransferase activity"/>
    <property type="evidence" value="ECO:0007669"/>
    <property type="project" value="TreeGrafter"/>
</dbReference>
<feature type="region of interest" description="Disordered" evidence="3">
    <location>
        <begin position="282"/>
        <end position="304"/>
    </location>
</feature>
<keyword evidence="4" id="KW-0812">Transmembrane</keyword>
<keyword evidence="2 6" id="KW-0012">Acyltransferase</keyword>
<dbReference type="Pfam" id="PF01553">
    <property type="entry name" value="Acyltransferase"/>
    <property type="match status" value="1"/>
</dbReference>
<keyword evidence="1 6" id="KW-0808">Transferase</keyword>
<dbReference type="SMART" id="SM00563">
    <property type="entry name" value="PlsC"/>
    <property type="match status" value="1"/>
</dbReference>
<accession>A0A6L7IR30</accession>
<dbReference type="PANTHER" id="PTHR10434:SF11">
    <property type="entry name" value="1-ACYL-SN-GLYCEROL-3-PHOSPHATE ACYLTRANSFERASE"/>
    <property type="match status" value="1"/>
</dbReference>
<proteinExistence type="predicted"/>
<dbReference type="KEGG" id="egd:GS424_007105"/>
<evidence type="ECO:0000256" key="3">
    <source>
        <dbReference type="SAM" id="MobiDB-lite"/>
    </source>
</evidence>
<evidence type="ECO:0000313" key="7">
    <source>
        <dbReference type="Proteomes" id="UP000478463"/>
    </source>
</evidence>
<feature type="compositionally biased region" description="Basic and acidic residues" evidence="3">
    <location>
        <begin position="291"/>
        <end position="304"/>
    </location>
</feature>
<evidence type="ECO:0000313" key="6">
    <source>
        <dbReference type="EMBL" id="QOS69598.1"/>
    </source>
</evidence>
<feature type="transmembrane region" description="Helical" evidence="4">
    <location>
        <begin position="24"/>
        <end position="44"/>
    </location>
</feature>
<evidence type="ECO:0000259" key="5">
    <source>
        <dbReference type="SMART" id="SM00563"/>
    </source>
</evidence>
<dbReference type="AlphaFoldDB" id="A0A6L7IR30"/>
<dbReference type="CDD" id="cd07989">
    <property type="entry name" value="LPLAT_AGPAT-like"/>
    <property type="match status" value="1"/>
</dbReference>
<feature type="domain" description="Phospholipid/glycerol acyltransferase" evidence="5">
    <location>
        <begin position="63"/>
        <end position="180"/>
    </location>
</feature>
<reference evidence="6 7" key="1">
    <citation type="submission" date="2020-10" db="EMBL/GenBank/DDBJ databases">
        <title>Eggerthella sp. nov., isolated from human feces.</title>
        <authorList>
            <person name="Yajun G."/>
        </authorList>
    </citation>
    <scope>NUCLEOTIDE SEQUENCE [LARGE SCALE GENOMIC DNA]</scope>
    <source>
        <strain evidence="6 7">HF-1101</strain>
    </source>
</reference>
<keyword evidence="4" id="KW-1133">Transmembrane helix</keyword>
<sequence length="304" mass="33970">MSLLLPYEKMWDMPLGGTSDEKQVPHWAGNLIWGFLAFVFKICFRYRVDNRESIRGFWHKSGVVVVANHTSFLDVAFMYIVTRPKQWLRFMGRESLFDNAHGLVGQILSRVGAFPVKRDAADRTSIKRAARMLKNDEIVGILPEGTRRGKGTKTPEIHSGAAFVAKMGHAPILPMTVRNAENVKRKGERFRFPKITIEYGDPVLVGDFDFLPKEDRLDGCTWYAMRECFALSLNVPRDEVDMVALFPGGKDFTAVFAEHPVPRHTTAEVVADIEAKAAAKAAKAAKGAEPSAEHEAKPADEVRA</sequence>
<keyword evidence="4" id="KW-0472">Membrane</keyword>
<organism evidence="6 7">
    <name type="scientific">Eggerthella guodeyinii</name>
    <dbReference type="NCBI Taxonomy" id="2690837"/>
    <lineage>
        <taxon>Bacteria</taxon>
        <taxon>Bacillati</taxon>
        <taxon>Actinomycetota</taxon>
        <taxon>Coriobacteriia</taxon>
        <taxon>Eggerthellales</taxon>
        <taxon>Eggerthellaceae</taxon>
        <taxon>Eggerthella</taxon>
    </lineage>
</organism>
<dbReference type="GO" id="GO:0006654">
    <property type="term" value="P:phosphatidic acid biosynthetic process"/>
    <property type="evidence" value="ECO:0007669"/>
    <property type="project" value="TreeGrafter"/>
</dbReference>
<name>A0A6L7IR30_9ACTN</name>
<evidence type="ECO:0000256" key="1">
    <source>
        <dbReference type="ARBA" id="ARBA00022679"/>
    </source>
</evidence>